<feature type="region of interest" description="Disordered" evidence="1">
    <location>
        <begin position="18"/>
        <end position="63"/>
    </location>
</feature>
<proteinExistence type="predicted"/>
<keyword evidence="3" id="KW-1185">Reference proteome</keyword>
<evidence type="ECO:0000313" key="3">
    <source>
        <dbReference type="Proteomes" id="UP000053105"/>
    </source>
</evidence>
<gene>
    <name evidence="2" type="ORF">WN51_08981</name>
</gene>
<accession>A0A0M9A9P3</accession>
<dbReference type="Proteomes" id="UP000053105">
    <property type="component" value="Unassembled WGS sequence"/>
</dbReference>
<feature type="compositionally biased region" description="Basic and acidic residues" evidence="1">
    <location>
        <begin position="18"/>
        <end position="34"/>
    </location>
</feature>
<feature type="compositionally biased region" description="Basic and acidic residues" evidence="1">
    <location>
        <begin position="46"/>
        <end position="55"/>
    </location>
</feature>
<evidence type="ECO:0000313" key="2">
    <source>
        <dbReference type="EMBL" id="KOX80077.1"/>
    </source>
</evidence>
<dbReference type="EMBL" id="KQ435708">
    <property type="protein sequence ID" value="KOX80077.1"/>
    <property type="molecule type" value="Genomic_DNA"/>
</dbReference>
<feature type="compositionally biased region" description="Basic residues" evidence="1">
    <location>
        <begin position="35"/>
        <end position="45"/>
    </location>
</feature>
<reference evidence="2 3" key="1">
    <citation type="submission" date="2015-07" db="EMBL/GenBank/DDBJ databases">
        <title>The genome of Melipona quadrifasciata.</title>
        <authorList>
            <person name="Pan H."/>
            <person name="Kapheim K."/>
        </authorList>
    </citation>
    <scope>NUCLEOTIDE SEQUENCE [LARGE SCALE GENOMIC DNA]</scope>
    <source>
        <strain evidence="2">0111107301</strain>
        <tissue evidence="2">Whole body</tissue>
    </source>
</reference>
<sequence>MLVLETIKSIFRYVDVGKRKGKAEEERREKASGEKRKKMRKGRRKEKNERIRSFRDAAVITTS</sequence>
<organism evidence="2 3">
    <name type="scientific">Melipona quadrifasciata</name>
    <dbReference type="NCBI Taxonomy" id="166423"/>
    <lineage>
        <taxon>Eukaryota</taxon>
        <taxon>Metazoa</taxon>
        <taxon>Ecdysozoa</taxon>
        <taxon>Arthropoda</taxon>
        <taxon>Hexapoda</taxon>
        <taxon>Insecta</taxon>
        <taxon>Pterygota</taxon>
        <taxon>Neoptera</taxon>
        <taxon>Endopterygota</taxon>
        <taxon>Hymenoptera</taxon>
        <taxon>Apocrita</taxon>
        <taxon>Aculeata</taxon>
        <taxon>Apoidea</taxon>
        <taxon>Anthophila</taxon>
        <taxon>Apidae</taxon>
        <taxon>Melipona</taxon>
    </lineage>
</organism>
<evidence type="ECO:0000256" key="1">
    <source>
        <dbReference type="SAM" id="MobiDB-lite"/>
    </source>
</evidence>
<name>A0A0M9A9P3_9HYME</name>
<dbReference type="AlphaFoldDB" id="A0A0M9A9P3"/>
<protein>
    <submittedName>
        <fullName evidence="2">Uncharacterized protein</fullName>
    </submittedName>
</protein>